<comment type="catalytic activity">
    <reaction evidence="4">
        <text>[thioredoxin]-disulfide + L-methionine + H2O = L-methionine (S)-S-oxide + [thioredoxin]-dithiol</text>
        <dbReference type="Rhea" id="RHEA:19993"/>
        <dbReference type="Rhea" id="RHEA-COMP:10698"/>
        <dbReference type="Rhea" id="RHEA-COMP:10700"/>
        <dbReference type="ChEBI" id="CHEBI:15377"/>
        <dbReference type="ChEBI" id="CHEBI:29950"/>
        <dbReference type="ChEBI" id="CHEBI:50058"/>
        <dbReference type="ChEBI" id="CHEBI:57844"/>
        <dbReference type="ChEBI" id="CHEBI:58772"/>
        <dbReference type="EC" id="1.8.4.11"/>
    </reaction>
</comment>
<dbReference type="AlphaFoldDB" id="A0A3F3ACC6"/>
<accession>A0A3F3ACC6</accession>
<evidence type="ECO:0000313" key="6">
    <source>
        <dbReference type="EMBL" id="ACQ53521.1"/>
    </source>
</evidence>
<proteinExistence type="predicted"/>
<dbReference type="SUPFAM" id="SSF55068">
    <property type="entry name" value="Peptide methionine sulfoxide reductase"/>
    <property type="match status" value="1"/>
</dbReference>
<dbReference type="GO" id="GO:0008113">
    <property type="term" value="F:peptide-methionine (S)-S-oxide reductase activity"/>
    <property type="evidence" value="ECO:0007669"/>
    <property type="project" value="UniProtKB-EC"/>
</dbReference>
<keyword evidence="2" id="KW-0560">Oxidoreductase</keyword>
<dbReference type="Pfam" id="PF01625">
    <property type="entry name" value="PMSR"/>
    <property type="match status" value="1"/>
</dbReference>
<protein>
    <recommendedName>
        <fullName evidence="1">peptide-methionine (S)-S-oxide reductase</fullName>
        <ecNumber evidence="1">1.8.4.11</ecNumber>
    </recommendedName>
</protein>
<dbReference type="PANTHER" id="PTHR42799">
    <property type="entry name" value="MITOCHONDRIAL PEPTIDE METHIONINE SULFOXIDE REDUCTASE"/>
    <property type="match status" value="1"/>
</dbReference>
<dbReference type="InterPro" id="IPR036509">
    <property type="entry name" value="Met_Sox_Rdtase_MsrA_sf"/>
</dbReference>
<evidence type="ECO:0000313" key="7">
    <source>
        <dbReference type="Proteomes" id="UP000002333"/>
    </source>
</evidence>
<sequence>MLEKNHIKKAYFSMGCFWSVEALFDSLDGVVKTYIGYTGGNTLFPTYNSIGDHLETLEVHYDSSKIDFQNLLTIFEKNHNYTVRPNLLQYYSAIFYNNENEKELCLDWKKNKKEELKTEVLTKISPIEKFYYAEFYLQKYYVQLEPVIMSNLRSKFSTGNDLISSPLCHKLNAYLAGYGSLKELNKEIQDFNFSQDAKNRLLSIVEGFNNSK</sequence>
<dbReference type="PANTHER" id="PTHR42799:SF2">
    <property type="entry name" value="MITOCHONDRIAL PEPTIDE METHIONINE SULFOXIDE REDUCTASE"/>
    <property type="match status" value="1"/>
</dbReference>
<dbReference type="Gene3D" id="3.30.1060.10">
    <property type="entry name" value="Peptide methionine sulphoxide reductase MsrA"/>
    <property type="match status" value="1"/>
</dbReference>
<evidence type="ECO:0000256" key="2">
    <source>
        <dbReference type="ARBA" id="ARBA00023002"/>
    </source>
</evidence>
<dbReference type="InterPro" id="IPR002569">
    <property type="entry name" value="Met_Sox_Rdtase_MsrA_dom"/>
</dbReference>
<comment type="catalytic activity">
    <reaction evidence="3">
        <text>L-methionyl-[protein] + [thioredoxin]-disulfide + H2O = L-methionyl-(S)-S-oxide-[protein] + [thioredoxin]-dithiol</text>
        <dbReference type="Rhea" id="RHEA:14217"/>
        <dbReference type="Rhea" id="RHEA-COMP:10698"/>
        <dbReference type="Rhea" id="RHEA-COMP:10700"/>
        <dbReference type="Rhea" id="RHEA-COMP:12313"/>
        <dbReference type="Rhea" id="RHEA-COMP:12315"/>
        <dbReference type="ChEBI" id="CHEBI:15377"/>
        <dbReference type="ChEBI" id="CHEBI:16044"/>
        <dbReference type="ChEBI" id="CHEBI:29950"/>
        <dbReference type="ChEBI" id="CHEBI:44120"/>
        <dbReference type="ChEBI" id="CHEBI:50058"/>
        <dbReference type="EC" id="1.8.4.11"/>
    </reaction>
</comment>
<evidence type="ECO:0000256" key="1">
    <source>
        <dbReference type="ARBA" id="ARBA00012502"/>
    </source>
</evidence>
<evidence type="ECO:0000256" key="3">
    <source>
        <dbReference type="ARBA" id="ARBA00047806"/>
    </source>
</evidence>
<dbReference type="Proteomes" id="UP000002333">
    <property type="component" value="Chromosome"/>
</dbReference>
<gene>
    <name evidence="6" type="ordered locus">CLJ_B1505</name>
</gene>
<dbReference type="GO" id="GO:0005737">
    <property type="term" value="C:cytoplasm"/>
    <property type="evidence" value="ECO:0007669"/>
    <property type="project" value="TreeGrafter"/>
</dbReference>
<evidence type="ECO:0000256" key="4">
    <source>
        <dbReference type="ARBA" id="ARBA00048782"/>
    </source>
</evidence>
<dbReference type="GO" id="GO:0034599">
    <property type="term" value="P:cellular response to oxidative stress"/>
    <property type="evidence" value="ECO:0007669"/>
    <property type="project" value="TreeGrafter"/>
</dbReference>
<dbReference type="RefSeq" id="WP_012720958.1">
    <property type="nucleotide sequence ID" value="NC_012658.1"/>
</dbReference>
<reference evidence="6 7" key="1">
    <citation type="journal article" date="2007" name="PLoS ONE">
        <title>Analysis of the neurotoxin complex genes in Clostridium botulinum A1-A4 and B1 strains: BoNT/A3, /Ba4 and /B1 clusters are located within plasmids.</title>
        <authorList>
            <person name="Smith T.J."/>
            <person name="Hill K.K."/>
            <person name="Foley B.T."/>
            <person name="Detter J.C."/>
            <person name="Munk A.C."/>
            <person name="Bruce D.C."/>
            <person name="Doggett N.A."/>
            <person name="Smith L.A."/>
            <person name="Marks J.D."/>
            <person name="Xie G."/>
            <person name="Brettin T.S."/>
        </authorList>
    </citation>
    <scope>NUCLEOTIDE SEQUENCE [LARGE SCALE GENOMIC DNA]</scope>
    <source>
        <strain evidence="7">657 / Type Ba4</strain>
    </source>
</reference>
<name>A0A3F3ACC6_CLOB6</name>
<evidence type="ECO:0000259" key="5">
    <source>
        <dbReference type="Pfam" id="PF01625"/>
    </source>
</evidence>
<dbReference type="InterPro" id="IPR050162">
    <property type="entry name" value="MsrA_MetSO_reductase"/>
</dbReference>
<reference evidence="7" key="2">
    <citation type="submission" date="2008-05" db="EMBL/GenBank/DDBJ databases">
        <title>Genome sequence of Clostridium botulinum Ba4 strain 657.</title>
        <authorList>
            <person name="Shrivastava S."/>
            <person name="Brown J.L."/>
            <person name="Bruce D."/>
            <person name="Detter C."/>
            <person name="Munk C."/>
            <person name="Smith L.A."/>
            <person name="Smith T.J."/>
            <person name="Sutton G."/>
            <person name="Brettin T.S."/>
        </authorList>
    </citation>
    <scope>NUCLEOTIDE SEQUENCE [LARGE SCALE GENOMIC DNA]</scope>
    <source>
        <strain evidence="7">657 / Type Ba4</strain>
    </source>
</reference>
<dbReference type="EMBL" id="CP001083">
    <property type="protein sequence ID" value="ACQ53521.1"/>
    <property type="molecule type" value="Genomic_DNA"/>
</dbReference>
<feature type="domain" description="Peptide methionine sulphoxide reductase MsrA" evidence="5">
    <location>
        <begin position="9"/>
        <end position="143"/>
    </location>
</feature>
<dbReference type="KEGG" id="cbi:CLJ_B1505"/>
<dbReference type="EC" id="1.8.4.11" evidence="1"/>
<organism evidence="6 7">
    <name type="scientific">Clostridium botulinum (strain 657 / Type Ba4)</name>
    <dbReference type="NCBI Taxonomy" id="515621"/>
    <lineage>
        <taxon>Bacteria</taxon>
        <taxon>Bacillati</taxon>
        <taxon>Bacillota</taxon>
        <taxon>Clostridia</taxon>
        <taxon>Eubacteriales</taxon>
        <taxon>Clostridiaceae</taxon>
        <taxon>Clostridium</taxon>
    </lineage>
</organism>